<comment type="caution">
    <text evidence="1">The sequence shown here is derived from an EMBL/GenBank/DDBJ whole genome shotgun (WGS) entry which is preliminary data.</text>
</comment>
<name>A0ABS8TI43_DATST</name>
<dbReference type="EMBL" id="JACEIK010001577">
    <property type="protein sequence ID" value="MCD7470506.1"/>
    <property type="molecule type" value="Genomic_DNA"/>
</dbReference>
<evidence type="ECO:0000313" key="1">
    <source>
        <dbReference type="EMBL" id="MCD7470506.1"/>
    </source>
</evidence>
<protein>
    <submittedName>
        <fullName evidence="1">Uncharacterized protein</fullName>
    </submittedName>
</protein>
<evidence type="ECO:0000313" key="2">
    <source>
        <dbReference type="Proteomes" id="UP000823775"/>
    </source>
</evidence>
<accession>A0ABS8TI43</accession>
<organism evidence="1 2">
    <name type="scientific">Datura stramonium</name>
    <name type="common">Jimsonweed</name>
    <name type="synonym">Common thornapple</name>
    <dbReference type="NCBI Taxonomy" id="4076"/>
    <lineage>
        <taxon>Eukaryota</taxon>
        <taxon>Viridiplantae</taxon>
        <taxon>Streptophyta</taxon>
        <taxon>Embryophyta</taxon>
        <taxon>Tracheophyta</taxon>
        <taxon>Spermatophyta</taxon>
        <taxon>Magnoliopsida</taxon>
        <taxon>eudicotyledons</taxon>
        <taxon>Gunneridae</taxon>
        <taxon>Pentapetalae</taxon>
        <taxon>asterids</taxon>
        <taxon>lamiids</taxon>
        <taxon>Solanales</taxon>
        <taxon>Solanaceae</taxon>
        <taxon>Solanoideae</taxon>
        <taxon>Datureae</taxon>
        <taxon>Datura</taxon>
    </lineage>
</organism>
<proteinExistence type="predicted"/>
<gene>
    <name evidence="1" type="ORF">HAX54_010431</name>
</gene>
<sequence length="133" mass="15270">MEEHGLKWFNSQKEANYASENWIYDGCLALEFPTISDTIRVLGLVYVFAELEECNLTLVKEFYTNWNTSHRESTKNKVQGQVVRFTARTSDSPVGESCGYDVYPKATDLERRFIGISQPHPPFADGFLVSRKH</sequence>
<reference evidence="1 2" key="1">
    <citation type="journal article" date="2021" name="BMC Genomics">
        <title>Datura genome reveals duplications of psychoactive alkaloid biosynthetic genes and high mutation rate following tissue culture.</title>
        <authorList>
            <person name="Rajewski A."/>
            <person name="Carter-House D."/>
            <person name="Stajich J."/>
            <person name="Litt A."/>
        </authorList>
    </citation>
    <scope>NUCLEOTIDE SEQUENCE [LARGE SCALE GENOMIC DNA]</scope>
    <source>
        <strain evidence="1">AR-01</strain>
    </source>
</reference>
<keyword evidence="2" id="KW-1185">Reference proteome</keyword>
<dbReference type="Proteomes" id="UP000823775">
    <property type="component" value="Unassembled WGS sequence"/>
</dbReference>